<keyword evidence="1" id="KW-1133">Transmembrane helix</keyword>
<accession>A0A1H4I7T3</accession>
<keyword evidence="1" id="KW-0472">Membrane</keyword>
<evidence type="ECO:0000313" key="2">
    <source>
        <dbReference type="EMBL" id="SEB29418.1"/>
    </source>
</evidence>
<sequence length="100" mass="10409">MRQLPSNAERTWFIFGAVSIFVLYPVVTIVAAPWLGFGALYGPILYGPLGVGVVLIVGYVAGKVIYGAQFRGRCTIAAALGFLASSGAVAAAAWLLISFG</sequence>
<feature type="transmembrane region" description="Helical" evidence="1">
    <location>
        <begin position="40"/>
        <end position="62"/>
    </location>
</feature>
<gene>
    <name evidence="2" type="ORF">SAMN04489793_0019</name>
</gene>
<keyword evidence="3" id="KW-1185">Reference proteome</keyword>
<proteinExistence type="predicted"/>
<dbReference type="AlphaFoldDB" id="A0A1H4I7T3"/>
<dbReference type="Proteomes" id="UP000182241">
    <property type="component" value="Unassembled WGS sequence"/>
</dbReference>
<feature type="transmembrane region" description="Helical" evidence="1">
    <location>
        <begin position="12"/>
        <end position="34"/>
    </location>
</feature>
<protein>
    <submittedName>
        <fullName evidence="2">Uncharacterized protein</fullName>
    </submittedName>
</protein>
<evidence type="ECO:0000256" key="1">
    <source>
        <dbReference type="SAM" id="Phobius"/>
    </source>
</evidence>
<evidence type="ECO:0000313" key="3">
    <source>
        <dbReference type="Proteomes" id="UP000182241"/>
    </source>
</evidence>
<dbReference type="RefSeq" id="WP_068742474.1">
    <property type="nucleotide sequence ID" value="NZ_CBDRGN010000002.1"/>
</dbReference>
<feature type="transmembrane region" description="Helical" evidence="1">
    <location>
        <begin position="74"/>
        <end position="97"/>
    </location>
</feature>
<name>A0A1H4I7T3_TSUTY</name>
<keyword evidence="1" id="KW-0812">Transmembrane</keyword>
<reference evidence="3" key="1">
    <citation type="submission" date="2016-10" db="EMBL/GenBank/DDBJ databases">
        <authorList>
            <person name="Varghese N."/>
            <person name="Submissions S."/>
        </authorList>
    </citation>
    <scope>NUCLEOTIDE SEQUENCE [LARGE SCALE GENOMIC DNA]</scope>
    <source>
        <strain evidence="3">DSM 44234</strain>
    </source>
</reference>
<dbReference type="EMBL" id="FNSA01000001">
    <property type="protein sequence ID" value="SEB29418.1"/>
    <property type="molecule type" value="Genomic_DNA"/>
</dbReference>
<organism evidence="2 3">
    <name type="scientific">Tsukamurella tyrosinosolvens</name>
    <dbReference type="NCBI Taxonomy" id="57704"/>
    <lineage>
        <taxon>Bacteria</taxon>
        <taxon>Bacillati</taxon>
        <taxon>Actinomycetota</taxon>
        <taxon>Actinomycetes</taxon>
        <taxon>Mycobacteriales</taxon>
        <taxon>Tsukamurellaceae</taxon>
        <taxon>Tsukamurella</taxon>
    </lineage>
</organism>